<dbReference type="GO" id="GO:0003677">
    <property type="term" value="F:DNA binding"/>
    <property type="evidence" value="ECO:0007669"/>
    <property type="project" value="UniProtKB-KW"/>
</dbReference>
<evidence type="ECO:0000256" key="1">
    <source>
        <dbReference type="ARBA" id="ARBA00023125"/>
    </source>
</evidence>
<dbReference type="InterPro" id="IPR011010">
    <property type="entry name" value="DNA_brk_join_enz"/>
</dbReference>
<feature type="compositionally biased region" description="Basic and acidic residues" evidence="3">
    <location>
        <begin position="1"/>
        <end position="14"/>
    </location>
</feature>
<name>A0AA97LY74_9ACTN</name>
<dbReference type="SUPFAM" id="SSF56349">
    <property type="entry name" value="DNA breaking-rejoining enzymes"/>
    <property type="match status" value="1"/>
</dbReference>
<dbReference type="Gene3D" id="1.10.150.130">
    <property type="match status" value="1"/>
</dbReference>
<dbReference type="PROSITE" id="PS51898">
    <property type="entry name" value="TYR_RECOMBINASE"/>
    <property type="match status" value="1"/>
</dbReference>
<gene>
    <name evidence="5" type="ORF">NI17_004200</name>
</gene>
<dbReference type="AlphaFoldDB" id="A0AA97LY74"/>
<keyword evidence="1" id="KW-0238">DNA-binding</keyword>
<feature type="region of interest" description="Disordered" evidence="3">
    <location>
        <begin position="1"/>
        <end position="39"/>
    </location>
</feature>
<dbReference type="GO" id="GO:0006310">
    <property type="term" value="P:DNA recombination"/>
    <property type="evidence" value="ECO:0007669"/>
    <property type="project" value="UniProtKB-KW"/>
</dbReference>
<keyword evidence="6" id="KW-1185">Reference proteome</keyword>
<dbReference type="InterPro" id="IPR010998">
    <property type="entry name" value="Integrase_recombinase_N"/>
</dbReference>
<dbReference type="RefSeq" id="WP_119267513.1">
    <property type="nucleotide sequence ID" value="NZ_CP063196.1"/>
</dbReference>
<evidence type="ECO:0000313" key="5">
    <source>
        <dbReference type="EMBL" id="UOE20442.1"/>
    </source>
</evidence>
<organism evidence="5 6">
    <name type="scientific">Thermobifida halotolerans</name>
    <dbReference type="NCBI Taxonomy" id="483545"/>
    <lineage>
        <taxon>Bacteria</taxon>
        <taxon>Bacillati</taxon>
        <taxon>Actinomycetota</taxon>
        <taxon>Actinomycetes</taxon>
        <taxon>Streptosporangiales</taxon>
        <taxon>Nocardiopsidaceae</taxon>
        <taxon>Thermobifida</taxon>
    </lineage>
</organism>
<evidence type="ECO:0000256" key="2">
    <source>
        <dbReference type="ARBA" id="ARBA00023172"/>
    </source>
</evidence>
<reference evidence="5" key="1">
    <citation type="submission" date="2020-10" db="EMBL/GenBank/DDBJ databases">
        <title>De novo genome project of the cellulose decomposer Thermobifida halotolerans type strain.</title>
        <authorList>
            <person name="Nagy I."/>
            <person name="Horvath B."/>
            <person name="Kukolya J."/>
            <person name="Nagy I."/>
            <person name="Orsini M."/>
        </authorList>
    </citation>
    <scope>NUCLEOTIDE SEQUENCE</scope>
    <source>
        <strain evidence="5">DSM 44931</strain>
    </source>
</reference>
<dbReference type="Gene3D" id="1.10.443.10">
    <property type="entry name" value="Intergrase catalytic core"/>
    <property type="match status" value="1"/>
</dbReference>
<dbReference type="EMBL" id="CP063196">
    <property type="protein sequence ID" value="UOE20442.1"/>
    <property type="molecule type" value="Genomic_DNA"/>
</dbReference>
<accession>A0AA97LY74</accession>
<dbReference type="InterPro" id="IPR002104">
    <property type="entry name" value="Integrase_catalytic"/>
</dbReference>
<evidence type="ECO:0000259" key="4">
    <source>
        <dbReference type="PROSITE" id="PS51898"/>
    </source>
</evidence>
<dbReference type="GO" id="GO:0015074">
    <property type="term" value="P:DNA integration"/>
    <property type="evidence" value="ECO:0007669"/>
    <property type="project" value="InterPro"/>
</dbReference>
<feature type="domain" description="Tyr recombinase" evidence="4">
    <location>
        <begin position="158"/>
        <end position="347"/>
    </location>
</feature>
<dbReference type="KEGG" id="thao:NI17_004200"/>
<evidence type="ECO:0000313" key="6">
    <source>
        <dbReference type="Proteomes" id="UP000265719"/>
    </source>
</evidence>
<evidence type="ECO:0000256" key="3">
    <source>
        <dbReference type="SAM" id="MobiDB-lite"/>
    </source>
</evidence>
<dbReference type="Proteomes" id="UP000265719">
    <property type="component" value="Chromosome"/>
</dbReference>
<sequence>MATPARSHDDRVREALPPALRPRLTRATPLPSGFSLANRPVSPEERATLDVLHARLRDRPESTRRAYVSDWRRWWAWCVRNDRPPLPASPADLAVYLATAHLTDPATGRPAVSAATIDRWSAVIAVVHTAHGLPNPTTHPALTELLRLVRSARPGRKLISRPLTQDEYRRLLEALPADSWPEAVTRRRDRLVLTLARGTGLGPDPLLNLPLAAVRQESAPALRVDTGRDALLLAPADTPLECAVCAFVQWREILDIADRGGFTALEKEFAALPSHSLGDTEHTCAVLTAPDRGSAAPLVRRLRRGGAIGPTRPRARAVNNLVHAYAERVGLPTRGLSAFSLRTDTPH</sequence>
<protein>
    <recommendedName>
        <fullName evidence="4">Tyr recombinase domain-containing protein</fullName>
    </recommendedName>
</protein>
<dbReference type="SUPFAM" id="SSF47823">
    <property type="entry name" value="lambda integrase-like, N-terminal domain"/>
    <property type="match status" value="1"/>
</dbReference>
<keyword evidence="2" id="KW-0233">DNA recombination</keyword>
<dbReference type="InterPro" id="IPR013762">
    <property type="entry name" value="Integrase-like_cat_sf"/>
</dbReference>
<proteinExistence type="predicted"/>